<dbReference type="STRING" id="1121883.SAMN02745226_01081"/>
<dbReference type="Proteomes" id="UP000184207">
    <property type="component" value="Unassembled WGS sequence"/>
</dbReference>
<feature type="region of interest" description="Disordered" evidence="2">
    <location>
        <begin position="765"/>
        <end position="802"/>
    </location>
</feature>
<dbReference type="SUPFAM" id="SSF57997">
    <property type="entry name" value="Tropomyosin"/>
    <property type="match status" value="1"/>
</dbReference>
<evidence type="ECO:0000256" key="2">
    <source>
        <dbReference type="SAM" id="MobiDB-lite"/>
    </source>
</evidence>
<evidence type="ECO:0000313" key="4">
    <source>
        <dbReference type="EMBL" id="SHN59580.1"/>
    </source>
</evidence>
<dbReference type="OrthoDB" id="36859at2"/>
<proteinExistence type="predicted"/>
<sequence length="896" mass="100457">MDFGTFNSQNGNGFSNLSESVERFIRTLIANNELSLARNILSALGKNYNHLLFELEVKAGNYSKAVEIFNYLSEQHQRSYLHIVDAIEKDSSRISEALEKILKEVQAENYPIAIAELQKVKKEFPQVTEIVATELLAAMRRGDSKKIQLLKDILRQLDKGHPVLLQIKKGKSFSNLLLPLAVILLFVIVFANFIISFIDFTHPGGLELSGVMKRLDSLSKQLEEYNGRIDEQYKKLSETVESIRASLEYLDKKLDIQLQTSTSGNVDPSNLVNALYDQLGYIKSKLVTVESEISNLSRSITSVKANTTIEKEPEQTVVYNTYNSIDTSMIQKLVNQVQLLNGKVEQVEAKMNKIQDFLVSKVQTQADSQSVSQTNVEDVNDEIILKLDAEFKTLKERISNLEVAMIELSRKVTENNVAALEKKIDAIFQQLSDITSVILRGNSASERGDTLQSYDIVSRLSNIELEIVSITSEMKEIKNAMSLLRSSVEENQKNLSASRNSDSQLLSLDQKVSELLKLTNSMKDSIDELSNQDNTYKSDKTTQTDLTVLKKKIDDISKQLTELSSSIARISASAENGKDSEISNITDKLNSIESGILTRVEDISKQLAQLSTKISEISTVKSDEVNPEVSGMIDRLNNIESQINAITSEIKEVKDSVGTLSKDVREKTATSLSDSSELQALSQKVFELSKQVNEIKNSLNSLSGQNETYRSNLSSMDTKLSSLSESITDLRNQLSKMSSEFDSLKASLSTLSSKVDSLSQKVIDSNSSNTVKKENDSSQTNKTTSNGSVSADTNNSNGSQQNVQEIIRQTKDLRELFLIGLRFYTNGNYSNASVIFDYLEVQLKDIDVYFKEDVYYYNILCYINQGKVDLARQKYETYKKVYPTGQYRSELASYFK</sequence>
<organism evidence="4 5">
    <name type="scientific">Fervidobacterium gondwanense DSM 13020</name>
    <dbReference type="NCBI Taxonomy" id="1121883"/>
    <lineage>
        <taxon>Bacteria</taxon>
        <taxon>Thermotogati</taxon>
        <taxon>Thermotogota</taxon>
        <taxon>Thermotogae</taxon>
        <taxon>Thermotogales</taxon>
        <taxon>Fervidobacteriaceae</taxon>
        <taxon>Fervidobacterium</taxon>
    </lineage>
</organism>
<protein>
    <submittedName>
        <fullName evidence="4">Uncharacterized protein</fullName>
    </submittedName>
</protein>
<dbReference type="RefSeq" id="WP_072759145.1">
    <property type="nucleotide sequence ID" value="NZ_FRDJ01000004.1"/>
</dbReference>
<feature type="coiled-coil region" evidence="1">
    <location>
        <begin position="384"/>
        <end position="430"/>
    </location>
</feature>
<keyword evidence="3" id="KW-0472">Membrane</keyword>
<accession>A0A1M7SMA5</accession>
<evidence type="ECO:0000313" key="5">
    <source>
        <dbReference type="Proteomes" id="UP000184207"/>
    </source>
</evidence>
<dbReference type="GO" id="GO:0005776">
    <property type="term" value="C:autophagosome"/>
    <property type="evidence" value="ECO:0007669"/>
    <property type="project" value="TreeGrafter"/>
</dbReference>
<feature type="compositionally biased region" description="Polar residues" evidence="2">
    <location>
        <begin position="777"/>
        <end position="802"/>
    </location>
</feature>
<dbReference type="PANTHER" id="PTHR46753:SF2">
    <property type="entry name" value="FYVE AND COILED-COIL DOMAIN-CONTAINING PROTEIN 1"/>
    <property type="match status" value="1"/>
</dbReference>
<keyword evidence="1" id="KW-0175">Coiled coil</keyword>
<dbReference type="PANTHER" id="PTHR46753">
    <property type="entry name" value="FYVE AND COILED-COIL DOMAIN-CONTAINING PROTEIN 1"/>
    <property type="match status" value="1"/>
</dbReference>
<evidence type="ECO:0000256" key="1">
    <source>
        <dbReference type="SAM" id="Coils"/>
    </source>
</evidence>
<feature type="coiled-coil region" evidence="1">
    <location>
        <begin position="636"/>
        <end position="747"/>
    </location>
</feature>
<gene>
    <name evidence="4" type="ORF">SAMN02745226_01081</name>
</gene>
<keyword evidence="3" id="KW-1133">Transmembrane helix</keyword>
<dbReference type="Gene3D" id="1.10.287.1490">
    <property type="match status" value="1"/>
</dbReference>
<evidence type="ECO:0000256" key="3">
    <source>
        <dbReference type="SAM" id="Phobius"/>
    </source>
</evidence>
<keyword evidence="3" id="KW-0812">Transmembrane</keyword>
<feature type="coiled-coil region" evidence="1">
    <location>
        <begin position="208"/>
        <end position="235"/>
    </location>
</feature>
<reference evidence="5" key="1">
    <citation type="submission" date="2016-12" db="EMBL/GenBank/DDBJ databases">
        <authorList>
            <person name="Varghese N."/>
            <person name="Submissions S."/>
        </authorList>
    </citation>
    <scope>NUCLEOTIDE SEQUENCE [LARGE SCALE GENOMIC DNA]</scope>
    <source>
        <strain evidence="5">DSM 13020</strain>
    </source>
</reference>
<feature type="transmembrane region" description="Helical" evidence="3">
    <location>
        <begin position="176"/>
        <end position="198"/>
    </location>
</feature>
<name>A0A1M7SMA5_FERGO</name>
<dbReference type="GO" id="GO:0005764">
    <property type="term" value="C:lysosome"/>
    <property type="evidence" value="ECO:0007669"/>
    <property type="project" value="TreeGrafter"/>
</dbReference>
<dbReference type="Gene3D" id="6.10.250.3110">
    <property type="match status" value="1"/>
</dbReference>
<dbReference type="AlphaFoldDB" id="A0A1M7SMA5"/>
<keyword evidence="5" id="KW-1185">Reference proteome</keyword>
<dbReference type="EMBL" id="FRDJ01000004">
    <property type="protein sequence ID" value="SHN59580.1"/>
    <property type="molecule type" value="Genomic_DNA"/>
</dbReference>